<protein>
    <submittedName>
        <fullName evidence="4">Uncharacterized protein</fullName>
    </submittedName>
</protein>
<feature type="region of interest" description="Disordered" evidence="1">
    <location>
        <begin position="276"/>
        <end position="317"/>
    </location>
</feature>
<evidence type="ECO:0000256" key="2">
    <source>
        <dbReference type="SAM" id="Phobius"/>
    </source>
</evidence>
<evidence type="ECO:0000256" key="1">
    <source>
        <dbReference type="SAM" id="MobiDB-lite"/>
    </source>
</evidence>
<comment type="caution">
    <text evidence="4">The sequence shown here is derived from an EMBL/GenBank/DDBJ whole genome shotgun (WGS) entry which is preliminary data.</text>
</comment>
<keyword evidence="2" id="KW-0472">Membrane</keyword>
<feature type="compositionally biased region" description="Basic and acidic residues" evidence="1">
    <location>
        <begin position="276"/>
        <end position="295"/>
    </location>
</feature>
<name>A0A8S1EUY6_9PELO</name>
<organism evidence="4 5">
    <name type="scientific">Caenorhabditis bovis</name>
    <dbReference type="NCBI Taxonomy" id="2654633"/>
    <lineage>
        <taxon>Eukaryota</taxon>
        <taxon>Metazoa</taxon>
        <taxon>Ecdysozoa</taxon>
        <taxon>Nematoda</taxon>
        <taxon>Chromadorea</taxon>
        <taxon>Rhabditida</taxon>
        <taxon>Rhabditina</taxon>
        <taxon>Rhabditomorpha</taxon>
        <taxon>Rhabditoidea</taxon>
        <taxon>Rhabditidae</taxon>
        <taxon>Peloderinae</taxon>
        <taxon>Caenorhabditis</taxon>
    </lineage>
</organism>
<keyword evidence="2" id="KW-1133">Transmembrane helix</keyword>
<feature type="signal peptide" evidence="3">
    <location>
        <begin position="1"/>
        <end position="16"/>
    </location>
</feature>
<feature type="chain" id="PRO_5035945104" evidence="3">
    <location>
        <begin position="17"/>
        <end position="332"/>
    </location>
</feature>
<gene>
    <name evidence="4" type="ORF">CBOVIS_LOCUS7407</name>
</gene>
<dbReference type="OrthoDB" id="5863039at2759"/>
<evidence type="ECO:0000313" key="4">
    <source>
        <dbReference type="EMBL" id="CAB3405179.1"/>
    </source>
</evidence>
<feature type="transmembrane region" description="Helical" evidence="2">
    <location>
        <begin position="220"/>
        <end position="245"/>
    </location>
</feature>
<feature type="compositionally biased region" description="Polar residues" evidence="1">
    <location>
        <begin position="296"/>
        <end position="313"/>
    </location>
</feature>
<dbReference type="AlphaFoldDB" id="A0A8S1EUY6"/>
<sequence>MWSFLFLIAIFHSNQAFSICSKNISIWEKNEPKPHIFLLRDYFTNLSANSLREIRCLLEYNYIIDDKANIKRRDDEELCFAITHVPLRIGQTLVVLVDGESADDCKSPVYGPIPNILKFKVFTERLNSKTNASKINVISSYKNAGGYIRVEFDLYRKRNVQKIRETLRFYQRLSTLTPQYESLLPSWKPNIHLPPDYFAYISRRPPAEDSDEKNEEEDSYGSYMLILSCVPIVLFGTIISCYLVLTPRGGLTFLDEDIDYSISISSFTEEDIRTAMEESHKKRIEDSRGSKEASKKNNSIKTDVTMESTMQNDETLRLPVKTVADTASLLSK</sequence>
<keyword evidence="3" id="KW-0732">Signal</keyword>
<dbReference type="EMBL" id="CADEPM010000004">
    <property type="protein sequence ID" value="CAB3405179.1"/>
    <property type="molecule type" value="Genomic_DNA"/>
</dbReference>
<proteinExistence type="predicted"/>
<keyword evidence="5" id="KW-1185">Reference proteome</keyword>
<accession>A0A8S1EUY6</accession>
<evidence type="ECO:0000256" key="3">
    <source>
        <dbReference type="SAM" id="SignalP"/>
    </source>
</evidence>
<keyword evidence="2" id="KW-0812">Transmembrane</keyword>
<reference evidence="4 5" key="1">
    <citation type="submission" date="2020-04" db="EMBL/GenBank/DDBJ databases">
        <authorList>
            <person name="Laetsch R D."/>
            <person name="Stevens L."/>
            <person name="Kumar S."/>
            <person name="Blaxter L. M."/>
        </authorList>
    </citation>
    <scope>NUCLEOTIDE SEQUENCE [LARGE SCALE GENOMIC DNA]</scope>
</reference>
<evidence type="ECO:0000313" key="5">
    <source>
        <dbReference type="Proteomes" id="UP000494206"/>
    </source>
</evidence>
<dbReference type="Proteomes" id="UP000494206">
    <property type="component" value="Unassembled WGS sequence"/>
</dbReference>